<organism evidence="2 3">
    <name type="scientific">Cryomyces antarcticus</name>
    <dbReference type="NCBI Taxonomy" id="329879"/>
    <lineage>
        <taxon>Eukaryota</taxon>
        <taxon>Fungi</taxon>
        <taxon>Dikarya</taxon>
        <taxon>Ascomycota</taxon>
        <taxon>Pezizomycotina</taxon>
        <taxon>Dothideomycetes</taxon>
        <taxon>Dothideomycetes incertae sedis</taxon>
        <taxon>Cryomyces</taxon>
    </lineage>
</organism>
<evidence type="ECO:0000313" key="3">
    <source>
        <dbReference type="Proteomes" id="UP001357485"/>
    </source>
</evidence>
<keyword evidence="3" id="KW-1185">Reference proteome</keyword>
<feature type="non-terminal residue" evidence="2">
    <location>
        <position position="242"/>
    </location>
</feature>
<comment type="caution">
    <text evidence="2">The sequence shown here is derived from an EMBL/GenBank/DDBJ whole genome shotgun (WGS) entry which is preliminary data.</text>
</comment>
<sequence>MTEWRSTGFVQDSDEEDEPGSFVTESPPNATGEDSTYIQSTVWKEVTADQSSESEARRSTVIAGKDVVYQPAQVAKENDGEEQGQDVTMQDHGNVVEPGQKPCEALKLPEDRGNTAEVQVRDDPRRQINEREPKDVAMEDVAAEESFKKPDRLDSSDNDADMDELALGVPLLVPTGVTQNVPRKSGPSRRTKTYGKSGPKQKLAKASQSHVRKETEESRAPQDVTVELPRPGCNIVEVVVQR</sequence>
<reference evidence="2 3" key="1">
    <citation type="submission" date="2023-08" db="EMBL/GenBank/DDBJ databases">
        <title>Black Yeasts Isolated from many extreme environments.</title>
        <authorList>
            <person name="Coleine C."/>
            <person name="Stajich J.E."/>
            <person name="Selbmann L."/>
        </authorList>
    </citation>
    <scope>NUCLEOTIDE SEQUENCE [LARGE SCALE GENOMIC DNA]</scope>
    <source>
        <strain evidence="2 3">CCFEE 536</strain>
    </source>
</reference>
<feature type="compositionally biased region" description="Polar residues" evidence="1">
    <location>
        <begin position="23"/>
        <end position="38"/>
    </location>
</feature>
<feature type="compositionally biased region" description="Basic and acidic residues" evidence="1">
    <location>
        <begin position="107"/>
        <end position="137"/>
    </location>
</feature>
<gene>
    <name evidence="2" type="ORF">LTR16_004871</name>
</gene>
<feature type="compositionally biased region" description="Basic and acidic residues" evidence="1">
    <location>
        <begin position="145"/>
        <end position="155"/>
    </location>
</feature>
<feature type="compositionally biased region" description="Polar residues" evidence="1">
    <location>
        <begin position="1"/>
        <end position="10"/>
    </location>
</feature>
<feature type="region of interest" description="Disordered" evidence="1">
    <location>
        <begin position="71"/>
        <end position="224"/>
    </location>
</feature>
<evidence type="ECO:0000256" key="1">
    <source>
        <dbReference type="SAM" id="MobiDB-lite"/>
    </source>
</evidence>
<proteinExistence type="predicted"/>
<feature type="region of interest" description="Disordered" evidence="1">
    <location>
        <begin position="1"/>
        <end position="38"/>
    </location>
</feature>
<name>A0ABR0M5W5_9PEZI</name>
<dbReference type="EMBL" id="JAVRRA010000710">
    <property type="protein sequence ID" value="KAK5284926.1"/>
    <property type="molecule type" value="Genomic_DNA"/>
</dbReference>
<accession>A0ABR0M5W5</accession>
<dbReference type="Proteomes" id="UP001357485">
    <property type="component" value="Unassembled WGS sequence"/>
</dbReference>
<protein>
    <submittedName>
        <fullName evidence="2">Uncharacterized protein</fullName>
    </submittedName>
</protein>
<evidence type="ECO:0000313" key="2">
    <source>
        <dbReference type="EMBL" id="KAK5284926.1"/>
    </source>
</evidence>
<feature type="compositionally biased region" description="Basic and acidic residues" evidence="1">
    <location>
        <begin position="211"/>
        <end position="220"/>
    </location>
</feature>